<gene>
    <name evidence="2" type="ORF">EZH24_05565</name>
</gene>
<dbReference type="PANTHER" id="PTHR34700">
    <property type="entry name" value="POTASSIUM BINDING PROTEIN KBP"/>
    <property type="match status" value="1"/>
</dbReference>
<dbReference type="RefSeq" id="WP_137998151.1">
    <property type="nucleotide sequence ID" value="NZ_SJDU01000110.1"/>
</dbReference>
<dbReference type="EMBL" id="SJDU01000110">
    <property type="protein sequence ID" value="TKZ35384.1"/>
    <property type="molecule type" value="Genomic_DNA"/>
</dbReference>
<dbReference type="Proteomes" id="UP000310168">
    <property type="component" value="Unassembled WGS sequence"/>
</dbReference>
<accession>A0ABY2TR93</accession>
<evidence type="ECO:0000313" key="3">
    <source>
        <dbReference type="Proteomes" id="UP000310168"/>
    </source>
</evidence>
<organism evidence="2 3">
    <name type="scientific">Brachyspira catarrhinii</name>
    <dbReference type="NCBI Taxonomy" id="2528966"/>
    <lineage>
        <taxon>Bacteria</taxon>
        <taxon>Pseudomonadati</taxon>
        <taxon>Spirochaetota</taxon>
        <taxon>Spirochaetia</taxon>
        <taxon>Brachyspirales</taxon>
        <taxon>Brachyspiraceae</taxon>
        <taxon>Brachyspira</taxon>
    </lineage>
</organism>
<keyword evidence="3" id="KW-1185">Reference proteome</keyword>
<dbReference type="Gene3D" id="3.10.350.10">
    <property type="entry name" value="LysM domain"/>
    <property type="match status" value="1"/>
</dbReference>
<dbReference type="InterPro" id="IPR052196">
    <property type="entry name" value="Bact_Kbp"/>
</dbReference>
<evidence type="ECO:0000313" key="2">
    <source>
        <dbReference type="EMBL" id="TKZ35384.1"/>
    </source>
</evidence>
<dbReference type="PROSITE" id="PS51782">
    <property type="entry name" value="LYSM"/>
    <property type="match status" value="1"/>
</dbReference>
<dbReference type="InterPro" id="IPR018392">
    <property type="entry name" value="LysM"/>
</dbReference>
<comment type="caution">
    <text evidence="2">The sequence shown here is derived from an EMBL/GenBank/DDBJ whole genome shotgun (WGS) entry which is preliminary data.</text>
</comment>
<sequence length="369" mass="41534">MKKLLFLFIFSLSYLGYGQSINDDFRLAQRYRELAIEAHEAGDYEQSIEFAQKSKEYSDRFISKYGLYGYVLESQIDAERKLNLFKGIGGETNEKTSNLYSLSLEDMESARSIFNVASNDTDYSNTIIKYEDSSLKSQLGYDLLSIDLRREYLISESVLTNGDDNDTEILDLQSSAYSYLGESDYINASSTVASAVSILDRLEAPLSYAKAEAALNKAKENGYDSSKSDMYNEASQSLTNAEMYLNSEDYSNSLIHSKNVIILANLMGVGDSTSAIADGTETKTFTGEFPLYYIVVERTKNTDSLWLIASYDFIYGDGNLWRKIYEANKDKIKDPNIIIKGQILTIPSLKGEKREGTYDSNNTYGNIKD</sequence>
<protein>
    <submittedName>
        <fullName evidence="2">TmpB protein</fullName>
    </submittedName>
</protein>
<evidence type="ECO:0000259" key="1">
    <source>
        <dbReference type="PROSITE" id="PS51782"/>
    </source>
</evidence>
<name>A0ABY2TR93_9SPIR</name>
<reference evidence="2 3" key="1">
    <citation type="journal article" date="2019" name="Anaerobe">
        <title>Brachyspira catarrhinii sp. nov., an anaerobic intestinal spirochaete isolated from vervet monkeys may have been misidentified as Brachyspira aalborgi in previous studies.</title>
        <authorList>
            <person name="Phillips N.D."/>
            <person name="La T."/>
            <person name="Hampson D.J."/>
        </authorList>
    </citation>
    <scope>NUCLEOTIDE SEQUENCE [LARGE SCALE GENOMIC DNA]</scope>
    <source>
        <strain evidence="2 3">Z12</strain>
    </source>
</reference>
<proteinExistence type="predicted"/>
<dbReference type="PANTHER" id="PTHR34700:SF4">
    <property type="entry name" value="PHAGE-LIKE ELEMENT PBSX PROTEIN XKDP"/>
    <property type="match status" value="1"/>
</dbReference>
<dbReference type="InterPro" id="IPR036779">
    <property type="entry name" value="LysM_dom_sf"/>
</dbReference>
<feature type="domain" description="LysM" evidence="1">
    <location>
        <begin position="291"/>
        <end position="346"/>
    </location>
</feature>